<accession>A0A1K2HCG1</accession>
<proteinExistence type="predicted"/>
<dbReference type="EMBL" id="FPKS01000004">
    <property type="protein sequence ID" value="SFZ73994.1"/>
    <property type="molecule type" value="Genomic_DNA"/>
</dbReference>
<evidence type="ECO:0000313" key="1">
    <source>
        <dbReference type="EMBL" id="SFZ73994.1"/>
    </source>
</evidence>
<gene>
    <name evidence="1" type="ORF">SAMN02746068_01035</name>
</gene>
<organism evidence="1 2">
    <name type="scientific">Pseudolactococcus chungangensis CAU 28 = DSM 22330</name>
    <dbReference type="NCBI Taxonomy" id="1122154"/>
    <lineage>
        <taxon>Bacteria</taxon>
        <taxon>Bacillati</taxon>
        <taxon>Bacillota</taxon>
        <taxon>Bacilli</taxon>
        <taxon>Lactobacillales</taxon>
        <taxon>Streptococcaceae</taxon>
        <taxon>Pseudolactococcus</taxon>
    </lineage>
</organism>
<sequence>MNQEKLKRVNEINKDISEIEKFLDFMTFSRCRINILGKISVERGIIFRIPAYGGTVNYDYTVPKELTSEVLKVIRDHREKLISEQNVLWGG</sequence>
<dbReference type="STRING" id="1122154.SAMN02746068_01035"/>
<reference evidence="1 2" key="1">
    <citation type="submission" date="2016-11" db="EMBL/GenBank/DDBJ databases">
        <authorList>
            <person name="Jaros S."/>
            <person name="Januszkiewicz K."/>
            <person name="Wedrychowicz H."/>
        </authorList>
    </citation>
    <scope>NUCLEOTIDE SEQUENCE [LARGE SCALE GENOMIC DNA]</scope>
    <source>
        <strain evidence="1 2">DSM 22330</strain>
    </source>
</reference>
<dbReference type="AlphaFoldDB" id="A0A1K2HCG1"/>
<evidence type="ECO:0000313" key="2">
    <source>
        <dbReference type="Proteomes" id="UP000185655"/>
    </source>
</evidence>
<protein>
    <submittedName>
        <fullName evidence="1">Uncharacterized protein</fullName>
    </submittedName>
</protein>
<dbReference type="Proteomes" id="UP000185655">
    <property type="component" value="Unassembled WGS sequence"/>
</dbReference>
<dbReference type="RefSeq" id="WP_031366187.1">
    <property type="nucleotide sequence ID" value="NZ_FPKS01000004.1"/>
</dbReference>
<name>A0A1K2HCG1_9LACT</name>